<evidence type="ECO:0000256" key="8">
    <source>
        <dbReference type="RuleBase" id="RU003682"/>
    </source>
</evidence>
<dbReference type="GO" id="GO:0009685">
    <property type="term" value="P:gibberellin metabolic process"/>
    <property type="evidence" value="ECO:0007669"/>
    <property type="project" value="UniProtKB-ARBA"/>
</dbReference>
<dbReference type="Gene3D" id="2.60.120.330">
    <property type="entry name" value="B-lactam Antibiotic, Isopenicillin N Synthase, Chain"/>
    <property type="match status" value="1"/>
</dbReference>
<gene>
    <name evidence="11" type="ORF">HYC85_019214</name>
</gene>
<keyword evidence="2" id="KW-0223">Dioxygenase</keyword>
<evidence type="ECO:0000256" key="6">
    <source>
        <dbReference type="ARBA" id="ARBA00061282"/>
    </source>
</evidence>
<dbReference type="SUPFAM" id="SSF51197">
    <property type="entry name" value="Clavaminate synthase-like"/>
    <property type="match status" value="1"/>
</dbReference>
<evidence type="ECO:0000256" key="3">
    <source>
        <dbReference type="ARBA" id="ARBA00023002"/>
    </source>
</evidence>
<accession>A0A7J7GL70</accession>
<dbReference type="Pfam" id="PF14226">
    <property type="entry name" value="DIOX_N"/>
    <property type="match status" value="1"/>
</dbReference>
<dbReference type="GO" id="GO:0045543">
    <property type="term" value="F:gibberellin 2-beta-dioxygenase activity"/>
    <property type="evidence" value="ECO:0007669"/>
    <property type="project" value="UniProtKB-EC"/>
</dbReference>
<evidence type="ECO:0000256" key="9">
    <source>
        <dbReference type="SAM" id="MobiDB-lite"/>
    </source>
</evidence>
<comment type="catalytic activity">
    <reaction evidence="5">
        <text>gibberellin A1 + 2-oxoglutarate + O2 = gibberellin A8 + succinate + CO2</text>
        <dbReference type="Rhea" id="RHEA:15005"/>
        <dbReference type="ChEBI" id="CHEBI:15379"/>
        <dbReference type="ChEBI" id="CHEBI:16526"/>
        <dbReference type="ChEBI" id="CHEBI:16810"/>
        <dbReference type="ChEBI" id="CHEBI:30031"/>
        <dbReference type="ChEBI" id="CHEBI:58524"/>
        <dbReference type="ChEBI" id="CHEBI:58594"/>
        <dbReference type="EC" id="1.14.11.13"/>
    </reaction>
</comment>
<keyword evidence="4 8" id="KW-0408">Iron</keyword>
<dbReference type="EC" id="1.14.11.13" evidence="7"/>
<evidence type="ECO:0000256" key="5">
    <source>
        <dbReference type="ARBA" id="ARBA00052204"/>
    </source>
</evidence>
<proteinExistence type="inferred from homology"/>
<evidence type="ECO:0000256" key="7">
    <source>
        <dbReference type="ARBA" id="ARBA00066708"/>
    </source>
</evidence>
<dbReference type="EMBL" id="JACBKZ010000009">
    <property type="protein sequence ID" value="KAF5941572.1"/>
    <property type="molecule type" value="Genomic_DNA"/>
</dbReference>
<reference evidence="11 12" key="2">
    <citation type="submission" date="2020-07" db="EMBL/GenBank/DDBJ databases">
        <title>Genome assembly of wild tea tree DASZ reveals pedigree and selection history of tea varieties.</title>
        <authorList>
            <person name="Zhang W."/>
        </authorList>
    </citation>
    <scope>NUCLEOTIDE SEQUENCE [LARGE SCALE GENOMIC DNA]</scope>
    <source>
        <strain evidence="12">cv. G240</strain>
        <tissue evidence="11">Leaf</tissue>
    </source>
</reference>
<reference evidence="12" key="1">
    <citation type="journal article" date="2020" name="Nat. Commun.">
        <title>Genome assembly of wild tea tree DASZ reveals pedigree and selection history of tea varieties.</title>
        <authorList>
            <person name="Zhang W."/>
            <person name="Zhang Y."/>
            <person name="Qiu H."/>
            <person name="Guo Y."/>
            <person name="Wan H."/>
            <person name="Zhang X."/>
            <person name="Scossa F."/>
            <person name="Alseekh S."/>
            <person name="Zhang Q."/>
            <person name="Wang P."/>
            <person name="Xu L."/>
            <person name="Schmidt M.H."/>
            <person name="Jia X."/>
            <person name="Li D."/>
            <person name="Zhu A."/>
            <person name="Guo F."/>
            <person name="Chen W."/>
            <person name="Ni D."/>
            <person name="Usadel B."/>
            <person name="Fernie A.R."/>
            <person name="Wen W."/>
        </authorList>
    </citation>
    <scope>NUCLEOTIDE SEQUENCE [LARGE SCALE GENOMIC DNA]</scope>
    <source>
        <strain evidence="12">cv. G240</strain>
    </source>
</reference>
<evidence type="ECO:0000256" key="1">
    <source>
        <dbReference type="ARBA" id="ARBA00022723"/>
    </source>
</evidence>
<dbReference type="Proteomes" id="UP000593564">
    <property type="component" value="Unassembled WGS sequence"/>
</dbReference>
<evidence type="ECO:0000313" key="12">
    <source>
        <dbReference type="Proteomes" id="UP000593564"/>
    </source>
</evidence>
<dbReference type="InterPro" id="IPR027443">
    <property type="entry name" value="IPNS-like_sf"/>
</dbReference>
<evidence type="ECO:0000256" key="4">
    <source>
        <dbReference type="ARBA" id="ARBA00023004"/>
    </source>
</evidence>
<dbReference type="InterPro" id="IPR044861">
    <property type="entry name" value="IPNS-like_FE2OG_OXY"/>
</dbReference>
<feature type="region of interest" description="Disordered" evidence="9">
    <location>
        <begin position="208"/>
        <end position="238"/>
    </location>
</feature>
<dbReference type="PANTHER" id="PTHR47990">
    <property type="entry name" value="2-OXOGLUTARATE (2OG) AND FE(II)-DEPENDENT OXYGENASE SUPERFAMILY PROTEIN-RELATED"/>
    <property type="match status" value="1"/>
</dbReference>
<evidence type="ECO:0000259" key="10">
    <source>
        <dbReference type="PROSITE" id="PS51471"/>
    </source>
</evidence>
<dbReference type="InterPro" id="IPR050231">
    <property type="entry name" value="Iron_ascorbate_oxido_reductase"/>
</dbReference>
<protein>
    <recommendedName>
        <fullName evidence="7">gibberellin 2beta-dioxygenase</fullName>
        <ecNumber evidence="7">1.14.11.13</ecNumber>
    </recommendedName>
</protein>
<dbReference type="InterPro" id="IPR005123">
    <property type="entry name" value="Oxoglu/Fe-dep_dioxygenase_dom"/>
</dbReference>
<name>A0A7J7GL70_CAMSI</name>
<dbReference type="AlphaFoldDB" id="A0A7J7GL70"/>
<dbReference type="InterPro" id="IPR026992">
    <property type="entry name" value="DIOX_N"/>
</dbReference>
<dbReference type="GO" id="GO:0046872">
    <property type="term" value="F:metal ion binding"/>
    <property type="evidence" value="ECO:0007669"/>
    <property type="project" value="UniProtKB-KW"/>
</dbReference>
<dbReference type="FunFam" id="2.60.120.330:FF:000025">
    <property type="entry name" value="Gibberellin 2-beta-dioxygenase 2"/>
    <property type="match status" value="1"/>
</dbReference>
<feature type="domain" description="Fe2OG dioxygenase" evidence="10">
    <location>
        <begin position="183"/>
        <end position="317"/>
    </location>
</feature>
<evidence type="ECO:0000256" key="2">
    <source>
        <dbReference type="ARBA" id="ARBA00022964"/>
    </source>
</evidence>
<organism evidence="11 12">
    <name type="scientific">Camellia sinensis</name>
    <name type="common">Tea plant</name>
    <name type="synonym">Thea sinensis</name>
    <dbReference type="NCBI Taxonomy" id="4442"/>
    <lineage>
        <taxon>Eukaryota</taxon>
        <taxon>Viridiplantae</taxon>
        <taxon>Streptophyta</taxon>
        <taxon>Embryophyta</taxon>
        <taxon>Tracheophyta</taxon>
        <taxon>Spermatophyta</taxon>
        <taxon>Magnoliopsida</taxon>
        <taxon>eudicotyledons</taxon>
        <taxon>Gunneridae</taxon>
        <taxon>Pentapetalae</taxon>
        <taxon>asterids</taxon>
        <taxon>Ericales</taxon>
        <taxon>Theaceae</taxon>
        <taxon>Camellia</taxon>
    </lineage>
</organism>
<sequence>MVVATPTQIHIEKIREVELPIIDLSAERSEVSKLIVKACSEFGFFKVINHGVPEDVITRMEEESYGFFAKPGCEKQRAGPVNPYGYGSKHIGFNGDVGEVEYLLLSTNFVSISQRSKTISNDPLKFSCAVRGYIEAVRDLACELSDLMAKGLGLWVSSDTSSPSSSSSSSSSSVFSQLIRDVDNDSLLRINHYPPLILTNLKHTTTTTTLDKEEDTSSSPFHHPHHHDHHNNNNRIGFGEHSDPQILTILRSNDVGGLQISPENGVWVPVSPDPDTFCVNVGDVLQAMTNGRFVSVRHRVMTNPYKSRMSMAYFGAPPLHATIAAIPELVTQCRPSLYWPFTWSEYKKSAYSLRLGESRLNLFRILEDDEIALPEA</sequence>
<dbReference type="Pfam" id="PF03171">
    <property type="entry name" value="2OG-FeII_Oxy"/>
    <property type="match status" value="1"/>
</dbReference>
<keyword evidence="1 8" id="KW-0479">Metal-binding</keyword>
<comment type="similarity">
    <text evidence="6">Belongs to the iron/ascorbate-dependent oxidoreductase family. GA2OX subfamily.</text>
</comment>
<keyword evidence="12" id="KW-1185">Reference proteome</keyword>
<evidence type="ECO:0000313" key="11">
    <source>
        <dbReference type="EMBL" id="KAF5941572.1"/>
    </source>
</evidence>
<dbReference type="PROSITE" id="PS51471">
    <property type="entry name" value="FE2OG_OXY"/>
    <property type="match status" value="1"/>
</dbReference>
<keyword evidence="3 8" id="KW-0560">Oxidoreductase</keyword>
<comment type="caution">
    <text evidence="11">The sequence shown here is derived from an EMBL/GenBank/DDBJ whole genome shotgun (WGS) entry which is preliminary data.</text>
</comment>